<gene>
    <name evidence="5" type="ORF">D9613_011556</name>
</gene>
<comment type="caution">
    <text evidence="5">The sequence shown here is derived from an EMBL/GenBank/DDBJ whole genome shotgun (WGS) entry which is preliminary data.</text>
</comment>
<reference evidence="5 6" key="1">
    <citation type="submission" date="2019-12" db="EMBL/GenBank/DDBJ databases">
        <authorList>
            <person name="Floudas D."/>
            <person name="Bentzer J."/>
            <person name="Ahren D."/>
            <person name="Johansson T."/>
            <person name="Persson P."/>
            <person name="Tunlid A."/>
        </authorList>
    </citation>
    <scope>NUCLEOTIDE SEQUENCE [LARGE SCALE GENOMIC DNA]</scope>
    <source>
        <strain evidence="5 6">CBS 102.39</strain>
    </source>
</reference>
<dbReference type="InterPro" id="IPR000873">
    <property type="entry name" value="AMP-dep_synth/lig_dom"/>
</dbReference>
<dbReference type="InterPro" id="IPR036291">
    <property type="entry name" value="NAD(P)-bd_dom_sf"/>
</dbReference>
<organism evidence="5 6">
    <name type="scientific">Agrocybe pediades</name>
    <dbReference type="NCBI Taxonomy" id="84607"/>
    <lineage>
        <taxon>Eukaryota</taxon>
        <taxon>Fungi</taxon>
        <taxon>Dikarya</taxon>
        <taxon>Basidiomycota</taxon>
        <taxon>Agaricomycotina</taxon>
        <taxon>Agaricomycetes</taxon>
        <taxon>Agaricomycetidae</taxon>
        <taxon>Agaricales</taxon>
        <taxon>Agaricineae</taxon>
        <taxon>Strophariaceae</taxon>
        <taxon>Agrocybe</taxon>
    </lineage>
</organism>
<evidence type="ECO:0000259" key="3">
    <source>
        <dbReference type="Pfam" id="PF00501"/>
    </source>
</evidence>
<evidence type="ECO:0000256" key="2">
    <source>
        <dbReference type="ARBA" id="ARBA00022553"/>
    </source>
</evidence>
<accession>A0A8H4QWM8</accession>
<evidence type="ECO:0008006" key="7">
    <source>
        <dbReference type="Google" id="ProtNLM"/>
    </source>
</evidence>
<dbReference type="EMBL" id="JAACJL010000018">
    <property type="protein sequence ID" value="KAF4618234.1"/>
    <property type="molecule type" value="Genomic_DNA"/>
</dbReference>
<dbReference type="Proteomes" id="UP000521872">
    <property type="component" value="Unassembled WGS sequence"/>
</dbReference>
<keyword evidence="2" id="KW-0597">Phosphoprotein</keyword>
<feature type="domain" description="AMP-dependent synthetase/ligase" evidence="3">
    <location>
        <begin position="42"/>
        <end position="379"/>
    </location>
</feature>
<dbReference type="SUPFAM" id="SSF51735">
    <property type="entry name" value="NAD(P)-binding Rossmann-fold domains"/>
    <property type="match status" value="1"/>
</dbReference>
<sequence length="1108" mass="121774">MPSNTATLCTIPKPPQTQALSSATFTPPPLDGSLSLPEQYEWHLQHSPNHPLFTYATENKDVRTIVWREAVKAIHTGARLVRQTMKWTPGMKNPPVIAILAASDSITYFTTLLSILRAGYVAFAISPRNSASAVAHLIDKVDVKCILVGRDPAPTKLADDALEIMATQYPGKDKPALSPMPIFEDLYLDTTPDNTDDIPFSQDRHFQPHTNHNAALSIGSTAFPKPIPWNGHRWAQLALSPYFGERDLTGVVWSLHVMPMYHGMGIMQICWTASTGHIISVFEPTSPAIAPTPKNHFEAAVLCNSDIIFSVPAIIEAWSLQPEYISWLAGRGGVLYGGGPLNKTVGDYMTSKGVPIFVLYGCTEGGIMSVIIPAAANKDWEYFRFSANIKTEMVPQGDGTYEFVMVNNPFCEMSVINTKINGVDSYATSDLLIEHPERPGYWKIYGRVDDQIMHSTGEKDHLAKSIINQDPHVQASVMFGRGRFNAGLLVEPKIEFRFDPSDEAKLADFRNKIWPTIQRANSFAPQHSRIFKEMILVTKPSKPFQYTAKNTPRRQAMINAYDEEIQAAYDAVSDSSQSEISPPTEWDLLGTHNFVRSVVNRVLPHNVDDTVDIFQHGCDSLQATWIRNTLLRALRDSAQIDTRSLVDNFVYEHPTISSLSSFVNQLATGGAQQRDGDPSSRKGAMLAMLEKYKYQASSTTPHPNAQGSQILGDVVLVTGTTGGLGSYLLAELILNPAVSRVYAVNRVGSGSRGALSERQLKSLVDRGLDGNSILRSEKLVLVEANLALAQFGIADELYTEMVSSVTHILHNAWPVDFNLSLASFESSIKGLHNLINFALSSPRPSPPTLVFTSSIGVLQNIDPVVSNPVAESRVAPEVAANTGYTESKWVSEEILVDASKRTQLNSVIVRVGQLSGGLNGCWNTAEWFPSLVQSAQTLGCLPTDEKVVDWIPLDLAAKALVDYRLSGNPGSSAILHLTHPRPVAWSKLAAAISRELSVEAVPFIDWFKKLEKAKDSMTKEEEGKDEVDAMRAVPALRLLPFFRTMSSKVQESPYAFGLACLSNVVAVRLSATLSDPAKSKPLQEEDAVSWLGYWRIAGFIKESRNGMS</sequence>
<dbReference type="Gene3D" id="3.40.50.12780">
    <property type="entry name" value="N-terminal domain of ligase-like"/>
    <property type="match status" value="1"/>
</dbReference>
<dbReference type="SUPFAM" id="SSF56801">
    <property type="entry name" value="Acetyl-CoA synthetase-like"/>
    <property type="match status" value="1"/>
</dbReference>
<evidence type="ECO:0000259" key="4">
    <source>
        <dbReference type="Pfam" id="PF07993"/>
    </source>
</evidence>
<dbReference type="PANTHER" id="PTHR43439:SF2">
    <property type="entry name" value="ENZYME, PUTATIVE (JCVI)-RELATED"/>
    <property type="match status" value="1"/>
</dbReference>
<dbReference type="Gene3D" id="3.40.50.720">
    <property type="entry name" value="NAD(P)-binding Rossmann-like Domain"/>
    <property type="match status" value="1"/>
</dbReference>
<name>A0A8H4QWM8_9AGAR</name>
<dbReference type="PANTHER" id="PTHR43439">
    <property type="entry name" value="PHENYLACETATE-COENZYME A LIGASE"/>
    <property type="match status" value="1"/>
</dbReference>
<protein>
    <recommendedName>
        <fullName evidence="7">Polyketide synthase phosphopantetheine-binding domain-containing protein</fullName>
    </recommendedName>
</protein>
<evidence type="ECO:0000313" key="6">
    <source>
        <dbReference type="Proteomes" id="UP000521872"/>
    </source>
</evidence>
<evidence type="ECO:0000313" key="5">
    <source>
        <dbReference type="EMBL" id="KAF4618234.1"/>
    </source>
</evidence>
<dbReference type="Pfam" id="PF00501">
    <property type="entry name" value="AMP-binding"/>
    <property type="match status" value="1"/>
</dbReference>
<keyword evidence="1" id="KW-0596">Phosphopantetheine</keyword>
<dbReference type="Pfam" id="PF23562">
    <property type="entry name" value="AMP-binding_C_3"/>
    <property type="match status" value="1"/>
</dbReference>
<dbReference type="InterPro" id="IPR042099">
    <property type="entry name" value="ANL_N_sf"/>
</dbReference>
<evidence type="ECO:0000256" key="1">
    <source>
        <dbReference type="ARBA" id="ARBA00022450"/>
    </source>
</evidence>
<keyword evidence="6" id="KW-1185">Reference proteome</keyword>
<feature type="domain" description="Thioester reductase (TE)" evidence="4">
    <location>
        <begin position="717"/>
        <end position="959"/>
    </location>
</feature>
<dbReference type="InterPro" id="IPR013120">
    <property type="entry name" value="FAR_NAD-bd"/>
</dbReference>
<dbReference type="InterPro" id="IPR051414">
    <property type="entry name" value="Adenylate-forming_Reductase"/>
</dbReference>
<dbReference type="Pfam" id="PF07993">
    <property type="entry name" value="NAD_binding_4"/>
    <property type="match status" value="1"/>
</dbReference>
<dbReference type="AlphaFoldDB" id="A0A8H4QWM8"/>
<proteinExistence type="predicted"/>